<dbReference type="AlphaFoldDB" id="A0A7C3SKJ8"/>
<evidence type="ECO:0000256" key="1">
    <source>
        <dbReference type="SAM" id="Phobius"/>
    </source>
</evidence>
<accession>A0A7C3SKJ8</accession>
<keyword evidence="1" id="KW-1133">Transmembrane helix</keyword>
<evidence type="ECO:0000313" key="2">
    <source>
        <dbReference type="EMBL" id="HGB24732.1"/>
    </source>
</evidence>
<sequence>MAVSVGGFRLERRRAYAVLAALAVAAFIAVQLFPLGLQAVLLGRTLDVSVSRSELTLYASNSTLFCYSDVLEVRNLGAAGLTYALNFSLRGYAEVFEVRSGGLTLLVVPAGLSRRLELSPDSSARLTLCIRGPADASLKLVAEDPVYREATRFAVTIKVGLTDWWNNTFPRRIELRPVVAREGLALFEVTGEGELYVNGKYVRRIPGLAGTLAGSLAVVYRVGGADYLLPFQVEEWVPRDDGVLEPRRLRSSKEVIARSDRLVFAAYLSNGSSIFLYVGGGPLGQLEPAVEVRGSLVSAGAFSLELNDYGFKGPGFSVNLSGSIAYPYAVKREDYSDPGVWRFVAVGPVRAVLAFSTSAVSLYRAEAFLTVWGRGVNTVLAYVWPSVEYRGIILEWIGTLVSASNITFVFDCGTTCNTLPVKLEQVGEASTRIVLCRDYWQPGNTRFGYYALLLTKLELAELKSLGVRQSSFPGG</sequence>
<comment type="caution">
    <text evidence="2">The sequence shown here is derived from an EMBL/GenBank/DDBJ whole genome shotgun (WGS) entry which is preliminary data.</text>
</comment>
<dbReference type="EMBL" id="DTIB01000034">
    <property type="protein sequence ID" value="HGB24732.1"/>
    <property type="molecule type" value="Genomic_DNA"/>
</dbReference>
<gene>
    <name evidence="2" type="ORF">ENV88_01520</name>
</gene>
<reference evidence="2" key="1">
    <citation type="journal article" date="2020" name="mSystems">
        <title>Genome- and Community-Level Interaction Insights into Carbon Utilization and Element Cycling Functions of Hydrothermarchaeota in Hydrothermal Sediment.</title>
        <authorList>
            <person name="Zhou Z."/>
            <person name="Liu Y."/>
            <person name="Xu W."/>
            <person name="Pan J."/>
            <person name="Luo Z.H."/>
            <person name="Li M."/>
        </authorList>
    </citation>
    <scope>NUCLEOTIDE SEQUENCE [LARGE SCALE GENOMIC DNA]</scope>
    <source>
        <strain evidence="2">SpSt-8</strain>
    </source>
</reference>
<keyword evidence="1" id="KW-0812">Transmembrane</keyword>
<proteinExistence type="predicted"/>
<feature type="transmembrane region" description="Helical" evidence="1">
    <location>
        <begin position="16"/>
        <end position="37"/>
    </location>
</feature>
<name>A0A7C3SKJ8_THEPE</name>
<organism evidence="2">
    <name type="scientific">Thermofilum pendens</name>
    <dbReference type="NCBI Taxonomy" id="2269"/>
    <lineage>
        <taxon>Archaea</taxon>
        <taxon>Thermoproteota</taxon>
        <taxon>Thermoprotei</taxon>
        <taxon>Thermofilales</taxon>
        <taxon>Thermofilaceae</taxon>
        <taxon>Thermofilum</taxon>
    </lineage>
</organism>
<keyword evidence="1" id="KW-0472">Membrane</keyword>
<protein>
    <submittedName>
        <fullName evidence="2">Uncharacterized protein</fullName>
    </submittedName>
</protein>